<comment type="caution">
    <text evidence="1">The sequence shown here is derived from an EMBL/GenBank/DDBJ whole genome shotgun (WGS) entry which is preliminary data.</text>
</comment>
<dbReference type="Proteomes" id="UP001454036">
    <property type="component" value="Unassembled WGS sequence"/>
</dbReference>
<accession>A0AAV3S0N9</accession>
<proteinExistence type="predicted"/>
<evidence type="ECO:0000313" key="2">
    <source>
        <dbReference type="Proteomes" id="UP001454036"/>
    </source>
</evidence>
<gene>
    <name evidence="1" type="ORF">LIER_34052</name>
</gene>
<reference evidence="1 2" key="1">
    <citation type="submission" date="2024-01" db="EMBL/GenBank/DDBJ databases">
        <title>The complete chloroplast genome sequence of Lithospermum erythrorhizon: insights into the phylogenetic relationship among Boraginaceae species and the maternal lineages of purple gromwells.</title>
        <authorList>
            <person name="Okada T."/>
            <person name="Watanabe K."/>
        </authorList>
    </citation>
    <scope>NUCLEOTIDE SEQUENCE [LARGE SCALE GENOMIC DNA]</scope>
</reference>
<name>A0AAV3S0N9_LITER</name>
<keyword evidence="2" id="KW-1185">Reference proteome</keyword>
<sequence length="93" mass="10821">MWTPYGALGDIPPASLFHGCLRLMDYVEAYMPDRVTRQFGRVHGIPRRAINMGRKTRLAANGKSYKKKYGHSDEYWEQIAQHTYTFRDLGREA</sequence>
<evidence type="ECO:0000313" key="1">
    <source>
        <dbReference type="EMBL" id="GAA0186764.1"/>
    </source>
</evidence>
<organism evidence="1 2">
    <name type="scientific">Lithospermum erythrorhizon</name>
    <name type="common">Purple gromwell</name>
    <name type="synonym">Lithospermum officinale var. erythrorhizon</name>
    <dbReference type="NCBI Taxonomy" id="34254"/>
    <lineage>
        <taxon>Eukaryota</taxon>
        <taxon>Viridiplantae</taxon>
        <taxon>Streptophyta</taxon>
        <taxon>Embryophyta</taxon>
        <taxon>Tracheophyta</taxon>
        <taxon>Spermatophyta</taxon>
        <taxon>Magnoliopsida</taxon>
        <taxon>eudicotyledons</taxon>
        <taxon>Gunneridae</taxon>
        <taxon>Pentapetalae</taxon>
        <taxon>asterids</taxon>
        <taxon>lamiids</taxon>
        <taxon>Boraginales</taxon>
        <taxon>Boraginaceae</taxon>
        <taxon>Boraginoideae</taxon>
        <taxon>Lithospermeae</taxon>
        <taxon>Lithospermum</taxon>
    </lineage>
</organism>
<dbReference type="EMBL" id="BAABME010014011">
    <property type="protein sequence ID" value="GAA0186764.1"/>
    <property type="molecule type" value="Genomic_DNA"/>
</dbReference>
<protein>
    <submittedName>
        <fullName evidence="1">Uncharacterized protein</fullName>
    </submittedName>
</protein>
<dbReference type="AlphaFoldDB" id="A0AAV3S0N9"/>